<protein>
    <submittedName>
        <fullName evidence="2">Uncharacterized protein</fullName>
    </submittedName>
</protein>
<dbReference type="EMBL" id="CAWUPB010001161">
    <property type="protein sequence ID" value="CAK7344253.1"/>
    <property type="molecule type" value="Genomic_DNA"/>
</dbReference>
<evidence type="ECO:0000256" key="1">
    <source>
        <dbReference type="SAM" id="MobiDB-lite"/>
    </source>
</evidence>
<gene>
    <name evidence="2" type="ORF">DCAF_LOCUS17699</name>
</gene>
<keyword evidence="3" id="KW-1185">Reference proteome</keyword>
<dbReference type="AlphaFoldDB" id="A0AAV1S2H8"/>
<reference evidence="2 3" key="1">
    <citation type="submission" date="2024-01" db="EMBL/GenBank/DDBJ databases">
        <authorList>
            <person name="Waweru B."/>
        </authorList>
    </citation>
    <scope>NUCLEOTIDE SEQUENCE [LARGE SCALE GENOMIC DNA]</scope>
</reference>
<dbReference type="Proteomes" id="UP001314170">
    <property type="component" value="Unassembled WGS sequence"/>
</dbReference>
<proteinExistence type="predicted"/>
<comment type="caution">
    <text evidence="2">The sequence shown here is derived from an EMBL/GenBank/DDBJ whole genome shotgun (WGS) entry which is preliminary data.</text>
</comment>
<name>A0AAV1S2H8_9ROSI</name>
<accession>A0AAV1S2H8</accession>
<evidence type="ECO:0000313" key="2">
    <source>
        <dbReference type="EMBL" id="CAK7344253.1"/>
    </source>
</evidence>
<feature type="region of interest" description="Disordered" evidence="1">
    <location>
        <begin position="124"/>
        <end position="162"/>
    </location>
</feature>
<sequence>GTPQAVATFLAPGAAIYSLRLESLRYPQKQGSCSFSWPQQAVDGGAEDMIAPRHGLTSPGLHVTACDTCASSNNITTTTAIKKKDTFFIFNNLVIAIYSFSSLSVQELCIGAKSLSKNLWNGDAESRVDPGQQVHQKSRWPSWSKAPVSGTGPKGHGFESHS</sequence>
<feature type="non-terminal residue" evidence="2">
    <location>
        <position position="1"/>
    </location>
</feature>
<evidence type="ECO:0000313" key="3">
    <source>
        <dbReference type="Proteomes" id="UP001314170"/>
    </source>
</evidence>
<organism evidence="2 3">
    <name type="scientific">Dovyalis caffra</name>
    <dbReference type="NCBI Taxonomy" id="77055"/>
    <lineage>
        <taxon>Eukaryota</taxon>
        <taxon>Viridiplantae</taxon>
        <taxon>Streptophyta</taxon>
        <taxon>Embryophyta</taxon>
        <taxon>Tracheophyta</taxon>
        <taxon>Spermatophyta</taxon>
        <taxon>Magnoliopsida</taxon>
        <taxon>eudicotyledons</taxon>
        <taxon>Gunneridae</taxon>
        <taxon>Pentapetalae</taxon>
        <taxon>rosids</taxon>
        <taxon>fabids</taxon>
        <taxon>Malpighiales</taxon>
        <taxon>Salicaceae</taxon>
        <taxon>Flacourtieae</taxon>
        <taxon>Dovyalis</taxon>
    </lineage>
</organism>